<dbReference type="AlphaFoldDB" id="A0A265EAF4"/>
<comment type="caution">
    <text evidence="3">The sequence shown here is derived from an EMBL/GenBank/DDBJ whole genome shotgun (WGS) entry which is preliminary data.</text>
</comment>
<accession>A0A265EAF4</accession>
<evidence type="ECO:0000256" key="1">
    <source>
        <dbReference type="SAM" id="MobiDB-lite"/>
    </source>
</evidence>
<name>A0A265EAF4_9STAP</name>
<organism evidence="3 4">
    <name type="scientific">Salinicoccus roseus</name>
    <dbReference type="NCBI Taxonomy" id="45670"/>
    <lineage>
        <taxon>Bacteria</taxon>
        <taxon>Bacillati</taxon>
        <taxon>Bacillota</taxon>
        <taxon>Bacilli</taxon>
        <taxon>Bacillales</taxon>
        <taxon>Staphylococcaceae</taxon>
        <taxon>Salinicoccus</taxon>
    </lineage>
</organism>
<feature type="compositionally biased region" description="Acidic residues" evidence="1">
    <location>
        <begin position="56"/>
        <end position="74"/>
    </location>
</feature>
<evidence type="ECO:0000313" key="4">
    <source>
        <dbReference type="Proteomes" id="UP000216682"/>
    </source>
</evidence>
<proteinExistence type="predicted"/>
<dbReference type="RefSeq" id="WP_094905956.1">
    <property type="nucleotide sequence ID" value="NZ_NPEZ01000001.1"/>
</dbReference>
<protein>
    <recommendedName>
        <fullName evidence="5">Lipoprotein</fullName>
    </recommendedName>
</protein>
<dbReference type="Proteomes" id="UP000216682">
    <property type="component" value="Unassembled WGS sequence"/>
</dbReference>
<sequence>MKNLLSLPLMTLMLLMLAGCGGNEDGAEDAMPEVEDESTEEVTTEESAAGGTGNNEDNEASTEESQEETTEESASESGTSEPSTEEDAMGGASASGPYEQNMVQNPAGEQCIMNRLAAEYCDGITMQEKFLAYHHLTFTNELPISPNIGCLECMVDYSFAVMDGNQEPISKNEVDQKGVPFSPELETFMESYAYELANFFNGHPSALLEYLDRDGPAMWNIHDNRLSGNYADHTTHSVDVQNIEDMGDGTYKVTMYREYEHVTSKGIGSGTVEYTVNETPHAFEIVTFQAVDTASDDASTGGSGGAVSGPYEQDFVQNPAAVDCILSHLATEECEGFTMQEKFLAYHHLNFTNELPISPNIGCLECMVDYSFAVMDGSQEAIGIEVMDAKGAPFTPDLDTFMESYAYELANFFNGHQNRLMDYIGQGSPAMSYLDNNRASGNFADHTTHSVDVKNIEDMGDGSYKVTMYREYEHVSSNGVGSGTVEYTVRETPHAFKIVDFMAVGS</sequence>
<evidence type="ECO:0000313" key="3">
    <source>
        <dbReference type="EMBL" id="OZT78569.1"/>
    </source>
</evidence>
<dbReference type="EMBL" id="NPEZ01000001">
    <property type="protein sequence ID" value="OZT78569.1"/>
    <property type="molecule type" value="Genomic_DNA"/>
</dbReference>
<keyword evidence="2" id="KW-0732">Signal</keyword>
<feature type="chain" id="PRO_5039354192" description="Lipoprotein" evidence="2">
    <location>
        <begin position="19"/>
        <end position="506"/>
    </location>
</feature>
<reference evidence="3 4" key="1">
    <citation type="submission" date="2017-07" db="EMBL/GenBank/DDBJ databases">
        <title>Shotgun whole genome sequences of three halophilic bacterial isolates.</title>
        <authorList>
            <person name="Pozzo T."/>
            <person name="Higdon S.M."/>
            <person name="Quillaguaman J."/>
        </authorList>
    </citation>
    <scope>NUCLEOTIDE SEQUENCE [LARGE SCALE GENOMIC DNA]</scope>
    <source>
        <strain evidence="3 4">BU-1</strain>
    </source>
</reference>
<dbReference type="PROSITE" id="PS51257">
    <property type="entry name" value="PROKAR_LIPOPROTEIN"/>
    <property type="match status" value="1"/>
</dbReference>
<gene>
    <name evidence="3" type="ORF">CFN03_04640</name>
</gene>
<feature type="compositionally biased region" description="Acidic residues" evidence="1">
    <location>
        <begin position="25"/>
        <end position="44"/>
    </location>
</feature>
<evidence type="ECO:0008006" key="5">
    <source>
        <dbReference type="Google" id="ProtNLM"/>
    </source>
</evidence>
<feature type="signal peptide" evidence="2">
    <location>
        <begin position="1"/>
        <end position="18"/>
    </location>
</feature>
<evidence type="ECO:0000256" key="2">
    <source>
        <dbReference type="SAM" id="SignalP"/>
    </source>
</evidence>
<feature type="region of interest" description="Disordered" evidence="1">
    <location>
        <begin position="24"/>
        <end position="102"/>
    </location>
</feature>